<accession>A0ABZ0EDW5</accession>
<dbReference type="PANTHER" id="PTHR43433">
    <property type="entry name" value="HYDROLASE, ALPHA/BETA FOLD FAMILY PROTEIN"/>
    <property type="match status" value="1"/>
</dbReference>
<dbReference type="RefSeq" id="WP_317016601.1">
    <property type="nucleotide sequence ID" value="NZ_CP136511.1"/>
</dbReference>
<protein>
    <submittedName>
        <fullName evidence="2">Alpha/beta hydrolase</fullName>
    </submittedName>
</protein>
<feature type="domain" description="AB hydrolase-1" evidence="1">
    <location>
        <begin position="33"/>
        <end position="262"/>
    </location>
</feature>
<gene>
    <name evidence="2" type="ORF">RW095_04355</name>
</gene>
<dbReference type="InterPro" id="IPR000073">
    <property type="entry name" value="AB_hydrolase_1"/>
</dbReference>
<evidence type="ECO:0000313" key="2">
    <source>
        <dbReference type="EMBL" id="WOD14649.1"/>
    </source>
</evidence>
<keyword evidence="3" id="KW-1185">Reference proteome</keyword>
<dbReference type="PANTHER" id="PTHR43433:SF5">
    <property type="entry name" value="AB HYDROLASE-1 DOMAIN-CONTAINING PROTEIN"/>
    <property type="match status" value="1"/>
</dbReference>
<dbReference type="GO" id="GO:0016787">
    <property type="term" value="F:hydrolase activity"/>
    <property type="evidence" value="ECO:0007669"/>
    <property type="project" value="UniProtKB-KW"/>
</dbReference>
<dbReference type="InterPro" id="IPR050471">
    <property type="entry name" value="AB_hydrolase"/>
</dbReference>
<dbReference type="Pfam" id="PF00561">
    <property type="entry name" value="Abhydrolase_1"/>
    <property type="match status" value="1"/>
</dbReference>
<dbReference type="SUPFAM" id="SSF53474">
    <property type="entry name" value="alpha/beta-Hydrolases"/>
    <property type="match status" value="1"/>
</dbReference>
<dbReference type="InterPro" id="IPR029058">
    <property type="entry name" value="AB_hydrolase_fold"/>
</dbReference>
<evidence type="ECO:0000259" key="1">
    <source>
        <dbReference type="Pfam" id="PF00561"/>
    </source>
</evidence>
<proteinExistence type="predicted"/>
<reference evidence="2 3" key="1">
    <citation type="submission" date="2023-10" db="EMBL/GenBank/DDBJ databases">
        <title>Surface-active antibiotics is a multifunctional adaptation for post-fire microbes.</title>
        <authorList>
            <person name="Liu M.D."/>
            <person name="Du Y."/>
            <person name="Koupaei S.K."/>
            <person name="Kim N.R."/>
            <person name="Zhang W."/>
            <person name="Traxler M.F."/>
        </authorList>
    </citation>
    <scope>NUCLEOTIDE SEQUENCE [LARGE SCALE GENOMIC DNA]</scope>
    <source>
        <strain evidence="2 3">F3</strain>
    </source>
</reference>
<organism evidence="2 3">
    <name type="scientific">Paraburkholderia kirstenboschensis</name>
    <dbReference type="NCBI Taxonomy" id="1245436"/>
    <lineage>
        <taxon>Bacteria</taxon>
        <taxon>Pseudomonadati</taxon>
        <taxon>Pseudomonadota</taxon>
        <taxon>Betaproteobacteria</taxon>
        <taxon>Burkholderiales</taxon>
        <taxon>Burkholderiaceae</taxon>
        <taxon>Paraburkholderia</taxon>
    </lineage>
</organism>
<evidence type="ECO:0000313" key="3">
    <source>
        <dbReference type="Proteomes" id="UP001302652"/>
    </source>
</evidence>
<sequence>MTTYTHQTAPTQYVEAQGIRFAYRRFGKPGGVPLVFNQHYTGTMDYWDPAVTNGLAKTREIILFNNAGVSSSSGVVPTTFPDVGANAIAFIKALGLSRVDVLGFSIGGMVAQEIALQGGNLVRRLILVGTGPRGADMAASQSHAIFSSTYDAPEHLWLAVHFSPSASSREAGLAFLKRKWERKDRDPEMSAEGIAHQGEAIGKYIAQHESVLDYLKNIRQPTLVVQGSNDVIIPTHNSYVLQQNLPNAQLIVYPDSNHGSFYQYPELFVAQATQFLDAAFETPDGAAESLPFPSLPSSN</sequence>
<dbReference type="PRINTS" id="PR00111">
    <property type="entry name" value="ABHYDROLASE"/>
</dbReference>
<keyword evidence="2" id="KW-0378">Hydrolase</keyword>
<dbReference type="Gene3D" id="3.40.50.1820">
    <property type="entry name" value="alpha/beta hydrolase"/>
    <property type="match status" value="1"/>
</dbReference>
<name>A0ABZ0EDW5_9BURK</name>
<dbReference type="Proteomes" id="UP001302652">
    <property type="component" value="Chromosome 3"/>
</dbReference>
<dbReference type="EMBL" id="CP136511">
    <property type="protein sequence ID" value="WOD14649.1"/>
    <property type="molecule type" value="Genomic_DNA"/>
</dbReference>